<keyword evidence="2" id="KW-1185">Reference proteome</keyword>
<evidence type="ECO:0000313" key="2">
    <source>
        <dbReference type="Proteomes" id="UP000663873"/>
    </source>
</evidence>
<accession>A0A821LTN8</accession>
<proteinExistence type="predicted"/>
<evidence type="ECO:0000313" key="1">
    <source>
        <dbReference type="EMBL" id="CAF4755281.1"/>
    </source>
</evidence>
<protein>
    <submittedName>
        <fullName evidence="1">Uncharacterized protein</fullName>
    </submittedName>
</protein>
<dbReference type="AlphaFoldDB" id="A0A821LTN8"/>
<dbReference type="Proteomes" id="UP000663873">
    <property type="component" value="Unassembled WGS sequence"/>
</dbReference>
<organism evidence="1 2">
    <name type="scientific">Rotaria socialis</name>
    <dbReference type="NCBI Taxonomy" id="392032"/>
    <lineage>
        <taxon>Eukaryota</taxon>
        <taxon>Metazoa</taxon>
        <taxon>Spiralia</taxon>
        <taxon>Gnathifera</taxon>
        <taxon>Rotifera</taxon>
        <taxon>Eurotatoria</taxon>
        <taxon>Bdelloidea</taxon>
        <taxon>Philodinida</taxon>
        <taxon>Philodinidae</taxon>
        <taxon>Rotaria</taxon>
    </lineage>
</organism>
<reference evidence="1" key="1">
    <citation type="submission" date="2021-02" db="EMBL/GenBank/DDBJ databases">
        <authorList>
            <person name="Nowell W R."/>
        </authorList>
    </citation>
    <scope>NUCLEOTIDE SEQUENCE</scope>
</reference>
<name>A0A821LTN8_9BILA</name>
<dbReference type="EMBL" id="CAJOBP010041087">
    <property type="protein sequence ID" value="CAF4755281.1"/>
    <property type="molecule type" value="Genomic_DNA"/>
</dbReference>
<comment type="caution">
    <text evidence="1">The sequence shown here is derived from an EMBL/GenBank/DDBJ whole genome shotgun (WGS) entry which is preliminary data.</text>
</comment>
<gene>
    <name evidence="1" type="ORF">UJA718_LOCUS39150</name>
</gene>
<feature type="non-terminal residue" evidence="1">
    <location>
        <position position="43"/>
    </location>
</feature>
<sequence length="43" mass="5099">MSTGDKRYFQRTLHYFPSIENDASRVTWAHAVNSRQQLEESLQ</sequence>